<keyword evidence="2" id="KW-1185">Reference proteome</keyword>
<comment type="caution">
    <text evidence="1">The sequence shown here is derived from an EMBL/GenBank/DDBJ whole genome shotgun (WGS) entry which is preliminary data.</text>
</comment>
<evidence type="ECO:0000313" key="1">
    <source>
        <dbReference type="EMBL" id="MBB2184438.1"/>
    </source>
</evidence>
<dbReference type="SUPFAM" id="SSF46689">
    <property type="entry name" value="Homeodomain-like"/>
    <property type="match status" value="1"/>
</dbReference>
<evidence type="ECO:0008006" key="3">
    <source>
        <dbReference type="Google" id="ProtNLM"/>
    </source>
</evidence>
<dbReference type="AlphaFoldDB" id="A0A839K4Z4"/>
<dbReference type="RefSeq" id="WP_228354015.1">
    <property type="nucleotide sequence ID" value="NZ_JACEGA010000001.1"/>
</dbReference>
<sequence>MNYKKGIEVLPARLLKEVQEYVEGSLVYIPKKSRKAGWGDVSGARTLIDMRNKKVKELFQRGVTVAELSEKFHLSEETIRKIIYRKK</sequence>
<dbReference type="Gene3D" id="1.10.10.60">
    <property type="entry name" value="Homeodomain-like"/>
    <property type="match status" value="1"/>
</dbReference>
<name>A0A839K4Z4_9FIRM</name>
<dbReference type="InterPro" id="IPR009057">
    <property type="entry name" value="Homeodomain-like_sf"/>
</dbReference>
<evidence type="ECO:0000313" key="2">
    <source>
        <dbReference type="Proteomes" id="UP000574276"/>
    </source>
</evidence>
<accession>A0A839K4Z4</accession>
<reference evidence="1 2" key="1">
    <citation type="submission" date="2020-07" db="EMBL/GenBank/DDBJ databases">
        <title>Characterization and genome sequencing of isolate MD1, a novel member within the family Lachnospiraceae.</title>
        <authorList>
            <person name="Rettenmaier R."/>
            <person name="Di Bello L."/>
            <person name="Zinser C."/>
            <person name="Scheitz K."/>
            <person name="Liebl W."/>
            <person name="Zverlov V."/>
        </authorList>
    </citation>
    <scope>NUCLEOTIDE SEQUENCE [LARGE SCALE GENOMIC DNA]</scope>
    <source>
        <strain evidence="1 2">MD1</strain>
    </source>
</reference>
<dbReference type="InterPro" id="IPR052411">
    <property type="entry name" value="c-mor_Regulatory_Protein"/>
</dbReference>
<dbReference type="PANTHER" id="PTHR37812">
    <property type="entry name" value="MU-LIKE PROPHAGE FLUMU PROTEIN C"/>
    <property type="match status" value="1"/>
</dbReference>
<dbReference type="InterPro" id="IPR049739">
    <property type="entry name" value="YraL-like"/>
</dbReference>
<gene>
    <name evidence="1" type="ORF">H0486_16275</name>
</gene>
<protein>
    <recommendedName>
        <fullName evidence="3">Mor transcription activator domain-containing protein</fullName>
    </recommendedName>
</protein>
<dbReference type="EMBL" id="JACEGA010000001">
    <property type="protein sequence ID" value="MBB2184438.1"/>
    <property type="molecule type" value="Genomic_DNA"/>
</dbReference>
<proteinExistence type="predicted"/>
<organism evidence="1 2">
    <name type="scientific">Variimorphobacter saccharofermentans</name>
    <dbReference type="NCBI Taxonomy" id="2755051"/>
    <lineage>
        <taxon>Bacteria</taxon>
        <taxon>Bacillati</taxon>
        <taxon>Bacillota</taxon>
        <taxon>Clostridia</taxon>
        <taxon>Lachnospirales</taxon>
        <taxon>Lachnospiraceae</taxon>
        <taxon>Variimorphobacter</taxon>
    </lineage>
</organism>
<dbReference type="Proteomes" id="UP000574276">
    <property type="component" value="Unassembled WGS sequence"/>
</dbReference>
<dbReference type="PANTHER" id="PTHR37812:SF1">
    <property type="entry name" value="MU-LIKE PROPHAGE FLUMU PROTEIN C"/>
    <property type="match status" value="1"/>
</dbReference>
<dbReference type="NCBIfam" id="NF040785">
    <property type="entry name" value="CD3324_fam"/>
    <property type="match status" value="1"/>
</dbReference>